<dbReference type="PANTHER" id="PTHR37723:SF1">
    <property type="entry name" value="PROTEIN FAR-RED-ELONGATED HYPOCOTYL 1-LIKE"/>
    <property type="match status" value="1"/>
</dbReference>
<dbReference type="InterPro" id="IPR037766">
    <property type="entry name" value="FHY1"/>
</dbReference>
<dbReference type="AlphaFoldDB" id="A0AAN9J821"/>
<dbReference type="PANTHER" id="PTHR37723">
    <property type="entry name" value="PROTEIN FAR-RED ELONGATED HYPOCOTYL 1"/>
    <property type="match status" value="1"/>
</dbReference>
<evidence type="ECO:0000313" key="3">
    <source>
        <dbReference type="Proteomes" id="UP001359559"/>
    </source>
</evidence>
<feature type="region of interest" description="Disordered" evidence="1">
    <location>
        <begin position="1"/>
        <end position="32"/>
    </location>
</feature>
<dbReference type="GO" id="GO:0051457">
    <property type="term" value="P:maintenance of protein location in nucleus"/>
    <property type="evidence" value="ECO:0007669"/>
    <property type="project" value="TreeGrafter"/>
</dbReference>
<feature type="region of interest" description="Disordered" evidence="1">
    <location>
        <begin position="103"/>
        <end position="123"/>
    </location>
</feature>
<evidence type="ECO:0000313" key="2">
    <source>
        <dbReference type="EMBL" id="KAK7292948.1"/>
    </source>
</evidence>
<dbReference type="EMBL" id="JAYKXN010000004">
    <property type="protein sequence ID" value="KAK7292948.1"/>
    <property type="molecule type" value="Genomic_DNA"/>
</dbReference>
<protein>
    <submittedName>
        <fullName evidence="2">Uncharacterized protein</fullName>
    </submittedName>
</protein>
<gene>
    <name evidence="2" type="ORF">RJT34_15806</name>
</gene>
<name>A0AAN9J821_CLITE</name>
<comment type="caution">
    <text evidence="2">The sequence shown here is derived from an EMBL/GenBank/DDBJ whole genome shotgun (WGS) entry which is preliminary data.</text>
</comment>
<dbReference type="GO" id="GO:0016607">
    <property type="term" value="C:nuclear speck"/>
    <property type="evidence" value="ECO:0007669"/>
    <property type="project" value="TreeGrafter"/>
</dbReference>
<keyword evidence="3" id="KW-1185">Reference proteome</keyword>
<proteinExistence type="predicted"/>
<reference evidence="2 3" key="1">
    <citation type="submission" date="2024-01" db="EMBL/GenBank/DDBJ databases">
        <title>The genomes of 5 underutilized Papilionoideae crops provide insights into root nodulation and disease resistance.</title>
        <authorList>
            <person name="Yuan L."/>
        </authorList>
    </citation>
    <scope>NUCLEOTIDE SEQUENCE [LARGE SCALE GENOMIC DNA]</scope>
    <source>
        <strain evidence="2">LY-2023</strain>
        <tissue evidence="2">Leaf</tissue>
    </source>
</reference>
<sequence length="257" mass="29501">MEGMGNDKRRRQSKTAKSIQMEEIKDNPSQFNRFQVDGIPNFNIVEWRRKRKLQSDQLDLLRPKHKCWFGSFPSEHASMFEENPVLESMHNRMVKTRADATFLDDGSEPESAKDSNSFIGEDSDTAMSENKEAKHEADFGNTYLCVNRVSYSEEGTFADSKFISSHDEPDIQALENHEEQLVGLGSFSGHKYSEYAKDGNEDSVEEEFQEFLVSNGVDPNMYVLSSGRWNVNQEAQSSSRPPTIDQEFEEYFSMLML</sequence>
<dbReference type="GO" id="GO:0009639">
    <property type="term" value="P:response to red or far red light"/>
    <property type="evidence" value="ECO:0007669"/>
    <property type="project" value="InterPro"/>
</dbReference>
<dbReference type="GO" id="GO:0061608">
    <property type="term" value="F:nuclear import signal receptor activity"/>
    <property type="evidence" value="ECO:0007669"/>
    <property type="project" value="TreeGrafter"/>
</dbReference>
<dbReference type="GO" id="GO:0005737">
    <property type="term" value="C:cytoplasm"/>
    <property type="evidence" value="ECO:0007669"/>
    <property type="project" value="TreeGrafter"/>
</dbReference>
<evidence type="ECO:0000256" key="1">
    <source>
        <dbReference type="SAM" id="MobiDB-lite"/>
    </source>
</evidence>
<organism evidence="2 3">
    <name type="scientific">Clitoria ternatea</name>
    <name type="common">Butterfly pea</name>
    <dbReference type="NCBI Taxonomy" id="43366"/>
    <lineage>
        <taxon>Eukaryota</taxon>
        <taxon>Viridiplantae</taxon>
        <taxon>Streptophyta</taxon>
        <taxon>Embryophyta</taxon>
        <taxon>Tracheophyta</taxon>
        <taxon>Spermatophyta</taxon>
        <taxon>Magnoliopsida</taxon>
        <taxon>eudicotyledons</taxon>
        <taxon>Gunneridae</taxon>
        <taxon>Pentapetalae</taxon>
        <taxon>rosids</taxon>
        <taxon>fabids</taxon>
        <taxon>Fabales</taxon>
        <taxon>Fabaceae</taxon>
        <taxon>Papilionoideae</taxon>
        <taxon>50 kb inversion clade</taxon>
        <taxon>NPAAA clade</taxon>
        <taxon>indigoferoid/millettioid clade</taxon>
        <taxon>Phaseoleae</taxon>
        <taxon>Clitoria</taxon>
    </lineage>
</organism>
<accession>A0AAN9J821</accession>
<dbReference type="Proteomes" id="UP001359559">
    <property type="component" value="Unassembled WGS sequence"/>
</dbReference>